<comment type="caution">
    <text evidence="1">The sequence shown here is derived from an EMBL/GenBank/DDBJ whole genome shotgun (WGS) entry which is preliminary data.</text>
</comment>
<organism evidence="1 2">
    <name type="scientific">Portunus trituberculatus</name>
    <name type="common">Swimming crab</name>
    <name type="synonym">Neptunus trituberculatus</name>
    <dbReference type="NCBI Taxonomy" id="210409"/>
    <lineage>
        <taxon>Eukaryota</taxon>
        <taxon>Metazoa</taxon>
        <taxon>Ecdysozoa</taxon>
        <taxon>Arthropoda</taxon>
        <taxon>Crustacea</taxon>
        <taxon>Multicrustacea</taxon>
        <taxon>Malacostraca</taxon>
        <taxon>Eumalacostraca</taxon>
        <taxon>Eucarida</taxon>
        <taxon>Decapoda</taxon>
        <taxon>Pleocyemata</taxon>
        <taxon>Brachyura</taxon>
        <taxon>Eubrachyura</taxon>
        <taxon>Portunoidea</taxon>
        <taxon>Portunidae</taxon>
        <taxon>Portuninae</taxon>
        <taxon>Portunus</taxon>
    </lineage>
</organism>
<evidence type="ECO:0000313" key="2">
    <source>
        <dbReference type="Proteomes" id="UP000324222"/>
    </source>
</evidence>
<dbReference type="AlphaFoldDB" id="A0A5B7D6F6"/>
<proteinExistence type="predicted"/>
<protein>
    <submittedName>
        <fullName evidence="1">Uncharacterized protein</fullName>
    </submittedName>
</protein>
<sequence>MLKLCCGCSFALPEESTEKNVPVHTSLAKYKERKECLPHTNL</sequence>
<name>A0A5B7D6F6_PORTR</name>
<reference evidence="1 2" key="1">
    <citation type="submission" date="2019-05" db="EMBL/GenBank/DDBJ databases">
        <title>Another draft genome of Portunus trituberculatus and its Hox gene families provides insights of decapod evolution.</title>
        <authorList>
            <person name="Jeong J.-H."/>
            <person name="Song I."/>
            <person name="Kim S."/>
            <person name="Choi T."/>
            <person name="Kim D."/>
            <person name="Ryu S."/>
            <person name="Kim W."/>
        </authorList>
    </citation>
    <scope>NUCLEOTIDE SEQUENCE [LARGE SCALE GENOMIC DNA]</scope>
    <source>
        <tissue evidence="1">Muscle</tissue>
    </source>
</reference>
<dbReference type="Proteomes" id="UP000324222">
    <property type="component" value="Unassembled WGS sequence"/>
</dbReference>
<gene>
    <name evidence="1" type="ORF">E2C01_009602</name>
</gene>
<dbReference type="EMBL" id="VSRR010000534">
    <property type="protein sequence ID" value="MPC16766.1"/>
    <property type="molecule type" value="Genomic_DNA"/>
</dbReference>
<keyword evidence="2" id="KW-1185">Reference proteome</keyword>
<accession>A0A5B7D6F6</accession>
<evidence type="ECO:0000313" key="1">
    <source>
        <dbReference type="EMBL" id="MPC16766.1"/>
    </source>
</evidence>